<evidence type="ECO:0000313" key="3">
    <source>
        <dbReference type="Proteomes" id="UP000467841"/>
    </source>
</evidence>
<dbReference type="InterPro" id="IPR036312">
    <property type="entry name" value="Bifun_inhib/LTP/seed_sf"/>
</dbReference>
<feature type="domain" description="Bifunctional inhibitor/plant lipid transfer protein/seed storage helical" evidence="1">
    <location>
        <begin position="7"/>
        <end position="88"/>
    </location>
</feature>
<evidence type="ECO:0000259" key="1">
    <source>
        <dbReference type="Pfam" id="PF14368"/>
    </source>
</evidence>
<proteinExistence type="predicted"/>
<accession>A0A6D2L9E7</accession>
<reference evidence="2" key="1">
    <citation type="submission" date="2020-01" db="EMBL/GenBank/DDBJ databases">
        <authorList>
            <person name="Mishra B."/>
        </authorList>
    </citation>
    <scope>NUCLEOTIDE SEQUENCE [LARGE SCALE GENOMIC DNA]</scope>
</reference>
<evidence type="ECO:0000313" key="2">
    <source>
        <dbReference type="EMBL" id="CAA7062531.1"/>
    </source>
</evidence>
<dbReference type="Gene3D" id="1.10.110.10">
    <property type="entry name" value="Plant lipid-transfer and hydrophobic proteins"/>
    <property type="match status" value="1"/>
</dbReference>
<keyword evidence="3" id="KW-1185">Reference proteome</keyword>
<dbReference type="Pfam" id="PF14368">
    <property type="entry name" value="LTP_2"/>
    <property type="match status" value="1"/>
</dbReference>
<dbReference type="PANTHER" id="PTHR33286:SF54">
    <property type="entry name" value="BIFUNCTIONAL INHIBITOR_LIPID-TRANSFER PROTEIN_SEED STORAGE 2S ALBUMIN SUPERFAMILY PROTEIN"/>
    <property type="match status" value="1"/>
</dbReference>
<organism evidence="2 3">
    <name type="scientific">Microthlaspi erraticum</name>
    <dbReference type="NCBI Taxonomy" id="1685480"/>
    <lineage>
        <taxon>Eukaryota</taxon>
        <taxon>Viridiplantae</taxon>
        <taxon>Streptophyta</taxon>
        <taxon>Embryophyta</taxon>
        <taxon>Tracheophyta</taxon>
        <taxon>Spermatophyta</taxon>
        <taxon>Magnoliopsida</taxon>
        <taxon>eudicotyledons</taxon>
        <taxon>Gunneridae</taxon>
        <taxon>Pentapetalae</taxon>
        <taxon>rosids</taxon>
        <taxon>malvids</taxon>
        <taxon>Brassicales</taxon>
        <taxon>Brassicaceae</taxon>
        <taxon>Coluteocarpeae</taxon>
        <taxon>Microthlaspi</taxon>
    </lineage>
</organism>
<dbReference type="AlphaFoldDB" id="A0A6D2L9E7"/>
<name>A0A6D2L9E7_9BRAS</name>
<sequence length="115" mass="12488">MLLWSSQVQGKRCDGEGIVVLMSCLDSISKEMRHPPTPVKGCCLVLQTIGMNCVCEVMTKEIEAMLDMQKLVNLAATCGRPLAPRSHCGTETTYDNRFEGGASDDVALKVEGLKP</sequence>
<dbReference type="InterPro" id="IPR016140">
    <property type="entry name" value="Bifunc_inhib/LTP/seed_store"/>
</dbReference>
<dbReference type="OrthoDB" id="653734at2759"/>
<dbReference type="SUPFAM" id="SSF47699">
    <property type="entry name" value="Bifunctional inhibitor/lipid-transfer protein/seed storage 2S albumin"/>
    <property type="match status" value="1"/>
</dbReference>
<dbReference type="PANTHER" id="PTHR33286">
    <property type="entry name" value="BIFUNCTIONAL INHIBITOR/LIPID-TRANSFER PROTEIN/SEED STORAGE 2S ALBUMIN SUPERFAMILY PROTEIN"/>
    <property type="match status" value="1"/>
</dbReference>
<dbReference type="EMBL" id="CACVBM020001940">
    <property type="protein sequence ID" value="CAA7062531.1"/>
    <property type="molecule type" value="Genomic_DNA"/>
</dbReference>
<comment type="caution">
    <text evidence="2">The sequence shown here is derived from an EMBL/GenBank/DDBJ whole genome shotgun (WGS) entry which is preliminary data.</text>
</comment>
<protein>
    <recommendedName>
        <fullName evidence="1">Bifunctional inhibitor/plant lipid transfer protein/seed storage helical domain-containing protein</fullName>
    </recommendedName>
</protein>
<dbReference type="Proteomes" id="UP000467841">
    <property type="component" value="Unassembled WGS sequence"/>
</dbReference>
<gene>
    <name evidence="2" type="ORF">MERR_LOCUS49767</name>
</gene>